<gene>
    <name evidence="1" type="ORF">MOX91_05220</name>
</gene>
<sequence length="159" mass="17811">MKIFTILLAAALPLIFGCSKVETEKAGIDALFPQKIGNAEFSAKIALTNQEKAKGLMGVKQMGENEGMIFVSDFPHMASFWMKNTPIALDIAFLDARGKVLEVKQMFPHDETAVRSTSSDVCYCIEMNRGWFLKNSVKSGDFLDMKKFYEAVKKRRGEN</sequence>
<protein>
    <submittedName>
        <fullName evidence="1">DUF192 domain-containing protein</fullName>
    </submittedName>
</protein>
<name>A0ABU4WG85_9BACT</name>
<dbReference type="Gene3D" id="2.60.120.1140">
    <property type="entry name" value="Protein of unknown function DUF192"/>
    <property type="match status" value="1"/>
</dbReference>
<dbReference type="PANTHER" id="PTHR37953">
    <property type="entry name" value="UPF0127 PROTEIN MJ1496"/>
    <property type="match status" value="1"/>
</dbReference>
<dbReference type="InterPro" id="IPR003795">
    <property type="entry name" value="DUF192"/>
</dbReference>
<dbReference type="Pfam" id="PF02643">
    <property type="entry name" value="DUF192"/>
    <property type="match status" value="1"/>
</dbReference>
<organism evidence="1 2">
    <name type="scientific">Intestinicryptomonas porci</name>
    <dbReference type="NCBI Taxonomy" id="2926320"/>
    <lineage>
        <taxon>Bacteria</taxon>
        <taxon>Pseudomonadati</taxon>
        <taxon>Verrucomicrobiota</taxon>
        <taxon>Opitutia</taxon>
        <taxon>Opitutales</taxon>
        <taxon>Intestinicryptomonaceae</taxon>
        <taxon>Intestinicryptomonas</taxon>
    </lineage>
</organism>
<dbReference type="PANTHER" id="PTHR37953:SF1">
    <property type="entry name" value="UPF0127 PROTEIN MJ1496"/>
    <property type="match status" value="1"/>
</dbReference>
<evidence type="ECO:0000313" key="1">
    <source>
        <dbReference type="EMBL" id="MDX8415580.1"/>
    </source>
</evidence>
<dbReference type="PROSITE" id="PS51257">
    <property type="entry name" value="PROKAR_LIPOPROTEIN"/>
    <property type="match status" value="1"/>
</dbReference>
<comment type="caution">
    <text evidence="1">The sequence shown here is derived from an EMBL/GenBank/DDBJ whole genome shotgun (WGS) entry which is preliminary data.</text>
</comment>
<dbReference type="RefSeq" id="WP_370397027.1">
    <property type="nucleotide sequence ID" value="NZ_JALBUT010000005.1"/>
</dbReference>
<proteinExistence type="predicted"/>
<dbReference type="InterPro" id="IPR038695">
    <property type="entry name" value="Saro_0823-like_sf"/>
</dbReference>
<dbReference type="Proteomes" id="UP001275932">
    <property type="component" value="Unassembled WGS sequence"/>
</dbReference>
<reference evidence="1 2" key="1">
    <citation type="submission" date="2022-03" db="EMBL/GenBank/DDBJ databases">
        <title>Novel taxa within the pig intestine.</title>
        <authorList>
            <person name="Wylensek D."/>
            <person name="Bishof K."/>
            <person name="Afrizal A."/>
            <person name="Clavel T."/>
        </authorList>
    </citation>
    <scope>NUCLEOTIDE SEQUENCE [LARGE SCALE GENOMIC DNA]</scope>
    <source>
        <strain evidence="1 2">CLA-KB-P66</strain>
    </source>
</reference>
<evidence type="ECO:0000313" key="2">
    <source>
        <dbReference type="Proteomes" id="UP001275932"/>
    </source>
</evidence>
<accession>A0ABU4WG85</accession>
<dbReference type="EMBL" id="JALBUT010000005">
    <property type="protein sequence ID" value="MDX8415580.1"/>
    <property type="molecule type" value="Genomic_DNA"/>
</dbReference>
<keyword evidence="2" id="KW-1185">Reference proteome</keyword>